<dbReference type="Pfam" id="PF25861">
    <property type="entry name" value="PglZ_2nd"/>
    <property type="match status" value="1"/>
</dbReference>
<comment type="caution">
    <text evidence="5">The sequence shown here is derived from an EMBL/GenBank/DDBJ whole genome shotgun (WGS) entry which is preliminary data.</text>
</comment>
<dbReference type="EMBL" id="JAUHQA010000001">
    <property type="protein sequence ID" value="MDN4479713.1"/>
    <property type="molecule type" value="Genomic_DNA"/>
</dbReference>
<dbReference type="InterPro" id="IPR047992">
    <property type="entry name" value="BREX_PglZ"/>
</dbReference>
<dbReference type="InterPro" id="IPR017850">
    <property type="entry name" value="Alkaline_phosphatase_core_sf"/>
</dbReference>
<dbReference type="Proteomes" id="UP001172708">
    <property type="component" value="Unassembled WGS sequence"/>
</dbReference>
<dbReference type="Pfam" id="PF08665">
    <property type="entry name" value="PglZ"/>
    <property type="match status" value="1"/>
</dbReference>
<dbReference type="Pfam" id="PF25863">
    <property type="entry name" value="PglZ_C"/>
    <property type="match status" value="1"/>
</dbReference>
<reference evidence="5" key="1">
    <citation type="submission" date="2023-06" db="EMBL/GenBank/DDBJ databases">
        <title>Egi l300058.</title>
        <authorList>
            <person name="Gao L."/>
            <person name="Fang B.-Z."/>
            <person name="Li W.-J."/>
        </authorList>
    </citation>
    <scope>NUCLEOTIDE SEQUENCE</scope>
    <source>
        <strain evidence="5">EGI L300058</strain>
    </source>
</reference>
<feature type="compositionally biased region" description="Basic and acidic residues" evidence="1">
    <location>
        <begin position="777"/>
        <end position="787"/>
    </location>
</feature>
<dbReference type="InterPro" id="IPR058881">
    <property type="entry name" value="PglZ_2nd"/>
</dbReference>
<dbReference type="InterPro" id="IPR058880">
    <property type="entry name" value="PglZ_N"/>
</dbReference>
<dbReference type="SUPFAM" id="SSF53649">
    <property type="entry name" value="Alkaline phosphatase-like"/>
    <property type="match status" value="1"/>
</dbReference>
<feature type="domain" description="Alkaline phosphatase-like protein PglZ C-terminal" evidence="4">
    <location>
        <begin position="810"/>
        <end position="907"/>
    </location>
</feature>
<dbReference type="Pfam" id="PF25862">
    <property type="entry name" value="PglZ_1st"/>
    <property type="match status" value="1"/>
</dbReference>
<accession>A0ABT8GE61</accession>
<dbReference type="RefSeq" id="WP_301143629.1">
    <property type="nucleotide sequence ID" value="NZ_JAUHQA010000001.1"/>
</dbReference>
<name>A0ABT8GE61_9MICO</name>
<evidence type="ECO:0000259" key="4">
    <source>
        <dbReference type="Pfam" id="PF25863"/>
    </source>
</evidence>
<feature type="region of interest" description="Disordered" evidence="1">
    <location>
        <begin position="769"/>
        <end position="808"/>
    </location>
</feature>
<keyword evidence="6" id="KW-1185">Reference proteome</keyword>
<evidence type="ECO:0000256" key="1">
    <source>
        <dbReference type="SAM" id="MobiDB-lite"/>
    </source>
</evidence>
<evidence type="ECO:0000313" key="5">
    <source>
        <dbReference type="EMBL" id="MDN4479713.1"/>
    </source>
</evidence>
<feature type="domain" description="Alkaline phosphatase-like protein PglZ N-terminal" evidence="3">
    <location>
        <begin position="12"/>
        <end position="93"/>
    </location>
</feature>
<protein>
    <submittedName>
        <fullName evidence="5">BREX-2 system phosphatase PglZ</fullName>
    </submittedName>
</protein>
<organism evidence="5 6">
    <name type="scientific">Demequina muriae</name>
    <dbReference type="NCBI Taxonomy" id="3051664"/>
    <lineage>
        <taxon>Bacteria</taxon>
        <taxon>Bacillati</taxon>
        <taxon>Actinomycetota</taxon>
        <taxon>Actinomycetes</taxon>
        <taxon>Micrococcales</taxon>
        <taxon>Demequinaceae</taxon>
        <taxon>Demequina</taxon>
    </lineage>
</organism>
<evidence type="ECO:0000259" key="2">
    <source>
        <dbReference type="Pfam" id="PF25861"/>
    </source>
</evidence>
<dbReference type="InterPro" id="IPR058882">
    <property type="entry name" value="PglZ_C"/>
</dbReference>
<dbReference type="NCBIfam" id="NF033446">
    <property type="entry name" value="BREX_PglZ_2"/>
    <property type="match status" value="1"/>
</dbReference>
<proteinExistence type="predicted"/>
<gene>
    <name evidence="5" type="primary">pglZ</name>
    <name evidence="5" type="ORF">QQX02_02070</name>
</gene>
<feature type="domain" description="Alkaline phosphatase-like protein PglZ second" evidence="2">
    <location>
        <begin position="167"/>
        <end position="310"/>
    </location>
</feature>
<evidence type="ECO:0000313" key="6">
    <source>
        <dbReference type="Proteomes" id="UP001172708"/>
    </source>
</evidence>
<sequence>MLRSLLERASSSGAVSSGILGVRALPEWDGPGSFSHHGVIAHVRPCISPLAMRQAIRQRASDDWLIVLTDCDESDLGVGLTRYLNGQRLRTPDPWDAVRTLFRAPRLDRRLVAGPRARDLALGLASVAQELDLPPAPAGMLTLDHVCGSLCERVLALRGAQSLSLEDVMDWSADARAVANIATLRERAGEVLTALVLRWIAARCGAAGPAVSALLESDRASSLAPLGLVARPVRESRNDVPRALLTRVHLSGTQVSEAGLDELASAAESVALRRLHRRDKQSAIDLSRLLRDADALATDISLGDDVAASTLLPSALERRLEHLGRALQLATERSRKAVLADPRGVSIPSEAAVSIEEAFTSVEEHAAAGTAATQRVRTARAGVRLVRWLAQPAPDFQDLADATRDYRDALGWVDRAYADAWRGVDGLPELASGLRAVVETTKARRAVSDSRFGALLASHAALDEALPSDVVRIEDLIPTVVAPLARGGRPVLLVVADGMSVPVATEIVDSLQLDSGLWHECLPDDQERRSTALAVLPSLTEVSRCSMLSGHLATGGQSAERSGFAELLRAQNLTGTLLHKKSLASSGGGESLPGDVAQAIDDTAQNQVVACVLNSIDDALDRTDPGIDWDTDAVQHLRPLLESAQRAGRVVVLTSDHGHVIERRAGHVLEAGTVSSNRSRPGGLPPEVTAEEVRVRGPRVLLHDGDAVLAVDESLRYGSLKAGYHGGAAPAEVVIPIHVLAVDPPRRWREAAPQEPLWWRESIQVAADPTAAIRETPPARKKEERGDQPTLFDTGAEQAPKRQETPPSWDLAARVAQSPVYRDQLSRAGRLPIDEARILTLLRALAHAPSHRVSIQTAASLLNIATVRVSGALPYVQRLLNIDQYAVISRDDDDIVLDLDLLREQFEVKA</sequence>
<evidence type="ECO:0000259" key="3">
    <source>
        <dbReference type="Pfam" id="PF25862"/>
    </source>
</evidence>